<proteinExistence type="predicted"/>
<organism evidence="2 3">
    <name type="scientific">Strongylus vulgaris</name>
    <name type="common">Blood worm</name>
    <dbReference type="NCBI Taxonomy" id="40348"/>
    <lineage>
        <taxon>Eukaryota</taxon>
        <taxon>Metazoa</taxon>
        <taxon>Ecdysozoa</taxon>
        <taxon>Nematoda</taxon>
        <taxon>Chromadorea</taxon>
        <taxon>Rhabditida</taxon>
        <taxon>Rhabditina</taxon>
        <taxon>Rhabditomorpha</taxon>
        <taxon>Strongyloidea</taxon>
        <taxon>Strongylidae</taxon>
        <taxon>Strongylus</taxon>
    </lineage>
</organism>
<evidence type="ECO:0000313" key="2">
    <source>
        <dbReference type="EMBL" id="VDM77460.1"/>
    </source>
</evidence>
<dbReference type="OrthoDB" id="2384350at2759"/>
<name>A0A3P7IWM5_STRVU</name>
<gene>
    <name evidence="2" type="ORF">SVUK_LOCUS12458</name>
</gene>
<dbReference type="Proteomes" id="UP000270094">
    <property type="component" value="Unassembled WGS sequence"/>
</dbReference>
<evidence type="ECO:0000259" key="1">
    <source>
        <dbReference type="PROSITE" id="PS50172"/>
    </source>
</evidence>
<keyword evidence="3" id="KW-1185">Reference proteome</keyword>
<feature type="domain" description="BRCT" evidence="1">
    <location>
        <begin position="26"/>
        <end position="118"/>
    </location>
</feature>
<dbReference type="AlphaFoldDB" id="A0A3P7IWM5"/>
<dbReference type="EMBL" id="UYYB01099269">
    <property type="protein sequence ID" value="VDM77460.1"/>
    <property type="molecule type" value="Genomic_DNA"/>
</dbReference>
<dbReference type="SMART" id="SM00292">
    <property type="entry name" value="BRCT"/>
    <property type="match status" value="2"/>
</dbReference>
<dbReference type="CDD" id="cd17716">
    <property type="entry name" value="BRCT_microcephalin_rpt1"/>
    <property type="match status" value="1"/>
</dbReference>
<dbReference type="InterPro" id="IPR053036">
    <property type="entry name" value="CellCycle_DNARepair_Reg"/>
</dbReference>
<protein>
    <recommendedName>
        <fullName evidence="1">BRCT domain-containing protein</fullName>
    </recommendedName>
</protein>
<dbReference type="InterPro" id="IPR036420">
    <property type="entry name" value="BRCT_dom_sf"/>
</dbReference>
<dbReference type="PROSITE" id="PS50172">
    <property type="entry name" value="BRCT"/>
    <property type="match status" value="2"/>
</dbReference>
<dbReference type="PANTHER" id="PTHR47667">
    <property type="entry name" value="REGULATOR OF TY1 TRANSPOSITION PROTEIN 107"/>
    <property type="match status" value="1"/>
</dbReference>
<accession>A0A3P7IWM5</accession>
<feature type="domain" description="BRCT" evidence="1">
    <location>
        <begin position="384"/>
        <end position="466"/>
    </location>
</feature>
<dbReference type="PANTHER" id="PTHR47667:SF1">
    <property type="entry name" value="REGULATOR OF TY1 TRANSPOSITION PROTEIN 107"/>
    <property type="match status" value="1"/>
</dbReference>
<reference evidence="2 3" key="1">
    <citation type="submission" date="2018-11" db="EMBL/GenBank/DDBJ databases">
        <authorList>
            <consortium name="Pathogen Informatics"/>
        </authorList>
    </citation>
    <scope>NUCLEOTIDE SEQUENCE [LARGE SCALE GENOMIC DNA]</scope>
</reference>
<dbReference type="InterPro" id="IPR001357">
    <property type="entry name" value="BRCT_dom"/>
</dbReference>
<dbReference type="CDD" id="cd00027">
    <property type="entry name" value="BRCT"/>
    <property type="match status" value="1"/>
</dbReference>
<evidence type="ECO:0000313" key="3">
    <source>
        <dbReference type="Proteomes" id="UP000270094"/>
    </source>
</evidence>
<dbReference type="Gene3D" id="3.40.50.10190">
    <property type="entry name" value="BRCT domain"/>
    <property type="match status" value="2"/>
</dbReference>
<sequence length="476" mass="53733">MENRMRQSLFSAAESCDIAAALDENSFCNILDGCRVCVEMGCCKESSEDVRSRLRRMGAIVSRRFTGTTTHVVFSYGGSTEILQSVFASSRRPFLVDPHWVHECFNSRTRVSEESFSLYECRYLVHTLRRSLDQRNASELRDILHDGTNEHGHTNLTNISEDVEVTFSRTMNASELLMKLDLLSKRLDKIGVATSCVLGNRCPSAMKGRQRMHLPSIPARRNAQIVGAHSTVKITRRRTHSAFPLEYREPMNDAVKVIREAREEQDAICGRLEASFPKNPDAFKENEEPRDTQAYDFPHLAKKTTIQKSKYFTQKAKTPEIRSPRKCLSSTENSSELGLLGLKSGAYAPQVETASSMINQLQSASSSAEFVGKKHSARITSKARDGVVFTGFVKEKEKEFHNYVRNLGLKVHSKISGRTYCVVSANGERTLNTMRAVISAIPVVKPEWLELCADNNRLLPMDKFEHKRWAKLIKVC</sequence>
<dbReference type="SUPFAM" id="SSF52113">
    <property type="entry name" value="BRCT domain"/>
    <property type="match status" value="2"/>
</dbReference>
<dbReference type="Pfam" id="PF00533">
    <property type="entry name" value="BRCT"/>
    <property type="match status" value="2"/>
</dbReference>